<keyword evidence="6 12" id="KW-1278">Translocase</keyword>
<dbReference type="PANTHER" id="PTHR10849">
    <property type="entry name" value="NADH DEHYDROGENASE UBIQUINONE IRON-SULFUR PROTEIN 8, MITOCHONDRIAL"/>
    <property type="match status" value="1"/>
</dbReference>
<evidence type="ECO:0000259" key="13">
    <source>
        <dbReference type="PROSITE" id="PS51379"/>
    </source>
</evidence>
<keyword evidence="10 12" id="KW-0830">Ubiquinone</keyword>
<evidence type="ECO:0000256" key="10">
    <source>
        <dbReference type="ARBA" id="ARBA00023075"/>
    </source>
</evidence>
<comment type="caution">
    <text evidence="14">The sequence shown here is derived from an EMBL/GenBank/DDBJ whole genome shotgun (WGS) entry which is preliminary data.</text>
</comment>
<evidence type="ECO:0000256" key="6">
    <source>
        <dbReference type="ARBA" id="ARBA00022967"/>
    </source>
</evidence>
<gene>
    <name evidence="12" type="primary">nuoI</name>
    <name evidence="14" type="ORF">COW36_14725</name>
</gene>
<dbReference type="InterPro" id="IPR017900">
    <property type="entry name" value="4Fe4S_Fe_S_CS"/>
</dbReference>
<dbReference type="GO" id="GO:0005506">
    <property type="term" value="F:iron ion binding"/>
    <property type="evidence" value="ECO:0007669"/>
    <property type="project" value="UniProtKB-UniRule"/>
</dbReference>
<protein>
    <recommendedName>
        <fullName evidence="12">NADH-quinone oxidoreductase subunit I</fullName>
        <ecNumber evidence="12">7.1.1.-</ecNumber>
    </recommendedName>
    <alternativeName>
        <fullName evidence="12">NADH dehydrogenase I subunit I</fullName>
    </alternativeName>
    <alternativeName>
        <fullName evidence="12">NDH-1 subunit I</fullName>
    </alternativeName>
</protein>
<dbReference type="EC" id="7.1.1.-" evidence="12"/>
<comment type="subunit">
    <text evidence="12">NDH-1 is composed of 14 different subunits. Subunits NuoA, H, J, K, L, M, N constitute the membrane sector of the complex.</text>
</comment>
<feature type="domain" description="4Fe-4S ferredoxin-type" evidence="13">
    <location>
        <begin position="82"/>
        <end position="111"/>
    </location>
</feature>
<dbReference type="PROSITE" id="PS00198">
    <property type="entry name" value="4FE4S_FER_1"/>
    <property type="match status" value="1"/>
</dbReference>
<evidence type="ECO:0000256" key="3">
    <source>
        <dbReference type="ARBA" id="ARBA00022719"/>
    </source>
</evidence>
<keyword evidence="2 12" id="KW-0004">4Fe-4S</keyword>
<dbReference type="GO" id="GO:0005886">
    <property type="term" value="C:plasma membrane"/>
    <property type="evidence" value="ECO:0007669"/>
    <property type="project" value="UniProtKB-SubCell"/>
</dbReference>
<feature type="domain" description="4Fe-4S ferredoxin-type" evidence="13">
    <location>
        <begin position="39"/>
        <end position="70"/>
    </location>
</feature>
<evidence type="ECO:0000256" key="11">
    <source>
        <dbReference type="ARBA" id="ARBA00023136"/>
    </source>
</evidence>
<reference evidence="14 15" key="1">
    <citation type="submission" date="2017-09" db="EMBL/GenBank/DDBJ databases">
        <title>Depth-based differentiation of microbial function through sediment-hosted aquifers and enrichment of novel symbionts in the deep terrestrial subsurface.</title>
        <authorList>
            <person name="Probst A.J."/>
            <person name="Ladd B."/>
            <person name="Jarett J.K."/>
            <person name="Geller-Mcgrath D.E."/>
            <person name="Sieber C.M."/>
            <person name="Emerson J.B."/>
            <person name="Anantharaman K."/>
            <person name="Thomas B.C."/>
            <person name="Malmstrom R."/>
            <person name="Stieglmeier M."/>
            <person name="Klingl A."/>
            <person name="Woyke T."/>
            <person name="Ryan C.M."/>
            <person name="Banfield J.F."/>
        </authorList>
    </citation>
    <scope>NUCLEOTIDE SEQUENCE [LARGE SCALE GENOMIC DNA]</scope>
    <source>
        <strain evidence="14">CG17_big_fil_post_rev_8_21_14_2_50_48_46</strain>
    </source>
</reference>
<dbReference type="GO" id="GO:0050136">
    <property type="term" value="F:NADH dehydrogenase (quinone) (non-electrogenic) activity"/>
    <property type="evidence" value="ECO:0007669"/>
    <property type="project" value="UniProtKB-UniRule"/>
</dbReference>
<keyword evidence="11 12" id="KW-0472">Membrane</keyword>
<evidence type="ECO:0000313" key="14">
    <source>
        <dbReference type="EMBL" id="PIW16091.1"/>
    </source>
</evidence>
<dbReference type="PANTHER" id="PTHR10849:SF24">
    <property type="entry name" value="NADH-QUINONE OXIDOREDUCTASE SUBUNIT I 2"/>
    <property type="match status" value="1"/>
</dbReference>
<evidence type="ECO:0000256" key="1">
    <source>
        <dbReference type="ARBA" id="ARBA00022475"/>
    </source>
</evidence>
<dbReference type="Pfam" id="PF12838">
    <property type="entry name" value="Fer4_7"/>
    <property type="match status" value="1"/>
</dbReference>
<evidence type="ECO:0000256" key="9">
    <source>
        <dbReference type="ARBA" id="ARBA00023027"/>
    </source>
</evidence>
<feature type="binding site" evidence="12">
    <location>
        <position position="56"/>
    </location>
    <ligand>
        <name>[4Fe-4S] cluster</name>
        <dbReference type="ChEBI" id="CHEBI:49883"/>
        <label>1</label>
    </ligand>
</feature>
<dbReference type="Gene3D" id="3.30.70.3270">
    <property type="match status" value="1"/>
</dbReference>
<evidence type="ECO:0000256" key="7">
    <source>
        <dbReference type="ARBA" id="ARBA00023004"/>
    </source>
</evidence>
<feature type="binding site" evidence="12">
    <location>
        <position position="50"/>
    </location>
    <ligand>
        <name>[4Fe-4S] cluster</name>
        <dbReference type="ChEBI" id="CHEBI:49883"/>
        <label>1</label>
    </ligand>
</feature>
<comment type="cofactor">
    <cofactor evidence="12">
        <name>[4Fe-4S] cluster</name>
        <dbReference type="ChEBI" id="CHEBI:49883"/>
    </cofactor>
    <text evidence="12">Binds 2 [4Fe-4S] clusters per subunit.</text>
</comment>
<dbReference type="InterPro" id="IPR017896">
    <property type="entry name" value="4Fe4S_Fe-S-bd"/>
</dbReference>
<name>A0A2M7G2U2_9BACT</name>
<keyword evidence="4 12" id="KW-0479">Metal-binding</keyword>
<evidence type="ECO:0000313" key="15">
    <source>
        <dbReference type="Proteomes" id="UP000231019"/>
    </source>
</evidence>
<dbReference type="GO" id="GO:0051539">
    <property type="term" value="F:4 iron, 4 sulfur cluster binding"/>
    <property type="evidence" value="ECO:0007669"/>
    <property type="project" value="UniProtKB-KW"/>
</dbReference>
<dbReference type="SUPFAM" id="SSF54862">
    <property type="entry name" value="4Fe-4S ferredoxins"/>
    <property type="match status" value="1"/>
</dbReference>
<evidence type="ECO:0000256" key="8">
    <source>
        <dbReference type="ARBA" id="ARBA00023014"/>
    </source>
</evidence>
<keyword evidence="5" id="KW-0677">Repeat</keyword>
<feature type="binding site" evidence="12">
    <location>
        <position position="53"/>
    </location>
    <ligand>
        <name>[4Fe-4S] cluster</name>
        <dbReference type="ChEBI" id="CHEBI:49883"/>
        <label>1</label>
    </ligand>
</feature>
<keyword evidence="1 12" id="KW-1003">Cell membrane</keyword>
<evidence type="ECO:0000256" key="2">
    <source>
        <dbReference type="ARBA" id="ARBA00022485"/>
    </source>
</evidence>
<evidence type="ECO:0000256" key="4">
    <source>
        <dbReference type="ARBA" id="ARBA00022723"/>
    </source>
</evidence>
<comment type="catalytic activity">
    <reaction evidence="12">
        <text>a quinone + NADH + 5 H(+)(in) = a quinol + NAD(+) + 4 H(+)(out)</text>
        <dbReference type="Rhea" id="RHEA:57888"/>
        <dbReference type="ChEBI" id="CHEBI:15378"/>
        <dbReference type="ChEBI" id="CHEBI:24646"/>
        <dbReference type="ChEBI" id="CHEBI:57540"/>
        <dbReference type="ChEBI" id="CHEBI:57945"/>
        <dbReference type="ChEBI" id="CHEBI:132124"/>
    </reaction>
</comment>
<feature type="binding site" evidence="12">
    <location>
        <position position="94"/>
    </location>
    <ligand>
        <name>[4Fe-4S] cluster</name>
        <dbReference type="ChEBI" id="CHEBI:49883"/>
        <label>2</label>
    </ligand>
</feature>
<keyword evidence="3 12" id="KW-0874">Quinone</keyword>
<keyword evidence="7 12" id="KW-0408">Iron</keyword>
<comment type="subcellular location">
    <subcellularLocation>
        <location evidence="12">Cell membrane</location>
        <topology evidence="12">Peripheral membrane protein</topology>
    </subcellularLocation>
</comment>
<dbReference type="PROSITE" id="PS51379">
    <property type="entry name" value="4FE4S_FER_2"/>
    <property type="match status" value="2"/>
</dbReference>
<proteinExistence type="inferred from homology"/>
<feature type="binding site" evidence="12">
    <location>
        <position position="91"/>
    </location>
    <ligand>
        <name>[4Fe-4S] cluster</name>
        <dbReference type="ChEBI" id="CHEBI:49883"/>
        <label>2</label>
    </ligand>
</feature>
<keyword evidence="9 12" id="KW-0520">NAD</keyword>
<dbReference type="HAMAP" id="MF_01351">
    <property type="entry name" value="NDH1_NuoI"/>
    <property type="match status" value="1"/>
</dbReference>
<dbReference type="AlphaFoldDB" id="A0A2M7G2U2"/>
<comment type="function">
    <text evidence="12">NDH-1 shuttles electrons from NADH, via FMN and iron-sulfur (Fe-S) centers, to quinones in the respiratory chain. The immediate electron acceptor for the enzyme in this species is believed to be ubiquinone. Couples the redox reaction to proton translocation (for every two electrons transferred, four hydrogen ions are translocated across the cytoplasmic membrane), and thus conserves the redox energy in a proton gradient.</text>
</comment>
<accession>A0A2M7G2U2</accession>
<organism evidence="14 15">
    <name type="scientific">bacterium (Candidatus Blackallbacteria) CG17_big_fil_post_rev_8_21_14_2_50_48_46</name>
    <dbReference type="NCBI Taxonomy" id="2014261"/>
    <lineage>
        <taxon>Bacteria</taxon>
        <taxon>Candidatus Blackallbacteria</taxon>
    </lineage>
</organism>
<sequence length="153" mass="17428">MFLTMSHLVNNVLHADQMPVVDYPLEQKTMPKGYRGKHRLTQRDDGSVKCVACMMCATVCPALCIHIEAEQHENPAIEKYPKVFEIDLLRCVYCGYCVEACPCDAIRMDSGVYTIFASKREDFVIHKEQLLQMSPQYPEDARPKQGMPPLTES</sequence>
<feature type="binding site" evidence="12">
    <location>
        <position position="101"/>
    </location>
    <ligand>
        <name>[4Fe-4S] cluster</name>
        <dbReference type="ChEBI" id="CHEBI:49883"/>
        <label>1</label>
    </ligand>
</feature>
<dbReference type="GO" id="GO:0048038">
    <property type="term" value="F:quinone binding"/>
    <property type="evidence" value="ECO:0007669"/>
    <property type="project" value="UniProtKB-KW"/>
</dbReference>
<feature type="binding site" evidence="12">
    <location>
        <position position="97"/>
    </location>
    <ligand>
        <name>[4Fe-4S] cluster</name>
        <dbReference type="ChEBI" id="CHEBI:49883"/>
        <label>2</label>
    </ligand>
</feature>
<feature type="binding site" evidence="12">
    <location>
        <position position="60"/>
    </location>
    <ligand>
        <name>[4Fe-4S] cluster</name>
        <dbReference type="ChEBI" id="CHEBI:49883"/>
        <label>2</label>
    </ligand>
</feature>
<evidence type="ECO:0000256" key="5">
    <source>
        <dbReference type="ARBA" id="ARBA00022737"/>
    </source>
</evidence>
<evidence type="ECO:0000256" key="12">
    <source>
        <dbReference type="HAMAP-Rule" id="MF_01351"/>
    </source>
</evidence>
<dbReference type="InterPro" id="IPR010226">
    <property type="entry name" value="NADH_quinone_OxRdtase_chainI"/>
</dbReference>
<comment type="similarity">
    <text evidence="12">Belongs to the complex I 23 kDa subunit family.</text>
</comment>
<dbReference type="EMBL" id="PFFQ01000041">
    <property type="protein sequence ID" value="PIW16091.1"/>
    <property type="molecule type" value="Genomic_DNA"/>
</dbReference>
<keyword evidence="8 12" id="KW-0411">Iron-sulfur</keyword>
<dbReference type="Proteomes" id="UP000231019">
    <property type="component" value="Unassembled WGS sequence"/>
</dbReference>